<feature type="compositionally biased region" description="Low complexity" evidence="1">
    <location>
        <begin position="237"/>
        <end position="254"/>
    </location>
</feature>
<evidence type="ECO:0000313" key="4">
    <source>
        <dbReference type="Proteomes" id="UP000193560"/>
    </source>
</evidence>
<reference evidence="3 4" key="1">
    <citation type="submission" date="2016-07" db="EMBL/GenBank/DDBJ databases">
        <title>Pervasive Adenine N6-methylation of Active Genes in Fungi.</title>
        <authorList>
            <consortium name="DOE Joint Genome Institute"/>
            <person name="Mondo S.J."/>
            <person name="Dannebaum R.O."/>
            <person name="Kuo R.C."/>
            <person name="Labutti K."/>
            <person name="Haridas S."/>
            <person name="Kuo A."/>
            <person name="Salamov A."/>
            <person name="Ahrendt S.R."/>
            <person name="Lipzen A."/>
            <person name="Sullivan W."/>
            <person name="Andreopoulos W.B."/>
            <person name="Clum A."/>
            <person name="Lindquist E."/>
            <person name="Daum C."/>
            <person name="Ramamoorthy G.K."/>
            <person name="Gryganskyi A."/>
            <person name="Culley D."/>
            <person name="Magnuson J.K."/>
            <person name="James T.Y."/>
            <person name="O'Malley M.A."/>
            <person name="Stajich J.E."/>
            <person name="Spatafora J.W."/>
            <person name="Visel A."/>
            <person name="Grigoriev I.V."/>
        </authorList>
    </citation>
    <scope>NUCLEOTIDE SEQUENCE [LARGE SCALE GENOMIC DNA]</scope>
    <source>
        <strain evidence="3 4">NRRL 1336</strain>
    </source>
</reference>
<dbReference type="InterPro" id="IPR014756">
    <property type="entry name" value="Ig_E-set"/>
</dbReference>
<dbReference type="STRING" id="90262.A0A1X2IJB8"/>
<dbReference type="InterPro" id="IPR011022">
    <property type="entry name" value="Arrestin_C-like"/>
</dbReference>
<proteinExistence type="predicted"/>
<keyword evidence="4" id="KW-1185">Reference proteome</keyword>
<dbReference type="SUPFAM" id="SSF81296">
    <property type="entry name" value="E set domains"/>
    <property type="match status" value="1"/>
</dbReference>
<feature type="region of interest" description="Disordered" evidence="1">
    <location>
        <begin position="185"/>
        <end position="207"/>
    </location>
</feature>
<name>A0A1X2IJB8_9FUNG</name>
<dbReference type="Gene3D" id="2.60.40.640">
    <property type="match status" value="1"/>
</dbReference>
<dbReference type="EMBL" id="MCGE01000010">
    <property type="protein sequence ID" value="ORZ17384.1"/>
    <property type="molecule type" value="Genomic_DNA"/>
</dbReference>
<organism evidence="3 4">
    <name type="scientific">Absidia repens</name>
    <dbReference type="NCBI Taxonomy" id="90262"/>
    <lineage>
        <taxon>Eukaryota</taxon>
        <taxon>Fungi</taxon>
        <taxon>Fungi incertae sedis</taxon>
        <taxon>Mucoromycota</taxon>
        <taxon>Mucoromycotina</taxon>
        <taxon>Mucoromycetes</taxon>
        <taxon>Mucorales</taxon>
        <taxon>Cunninghamellaceae</taxon>
        <taxon>Absidia</taxon>
    </lineage>
</organism>
<feature type="region of interest" description="Disordered" evidence="1">
    <location>
        <begin position="233"/>
        <end position="278"/>
    </location>
</feature>
<feature type="domain" description="Arrestin C-terminal-like" evidence="2">
    <location>
        <begin position="11"/>
        <end position="188"/>
    </location>
</feature>
<feature type="compositionally biased region" description="Low complexity" evidence="1">
    <location>
        <begin position="194"/>
        <end position="207"/>
    </location>
</feature>
<dbReference type="InterPro" id="IPR014752">
    <property type="entry name" value="Arrestin-like_C"/>
</dbReference>
<comment type="caution">
    <text evidence="3">The sequence shown here is derived from an EMBL/GenBank/DDBJ whole genome shotgun (WGS) entry which is preliminary data.</text>
</comment>
<dbReference type="OrthoDB" id="2267269at2759"/>
<dbReference type="AlphaFoldDB" id="A0A1X2IJB8"/>
<dbReference type="Pfam" id="PF02752">
    <property type="entry name" value="Arrestin_C"/>
    <property type="match status" value="1"/>
</dbReference>
<evidence type="ECO:0000256" key="1">
    <source>
        <dbReference type="SAM" id="MobiDB-lite"/>
    </source>
</evidence>
<dbReference type="SMART" id="SM01017">
    <property type="entry name" value="Arrestin_C"/>
    <property type="match status" value="1"/>
</dbReference>
<dbReference type="Proteomes" id="UP000193560">
    <property type="component" value="Unassembled WGS sequence"/>
</dbReference>
<accession>A0A1X2IJB8</accession>
<evidence type="ECO:0000313" key="3">
    <source>
        <dbReference type="EMBL" id="ORZ17384.1"/>
    </source>
</evidence>
<gene>
    <name evidence="3" type="ORF">BCR42DRAFT_31245</name>
</gene>
<protein>
    <recommendedName>
        <fullName evidence="2">Arrestin C-terminal-like domain-containing protein</fullName>
    </recommendedName>
</protein>
<sequence>MAAKWGSKADSSNPVNCRLSIPTSCFLEGQNIPISIHVQHIAPVKQMQGIQLQLERITNMTTAETRERSVETHVLSEVILPLICDVDDYSSTVNSHLTVPALTPPTLQTSISPLHICYRIKAIINVDINNLLDDTAAPSRKRDIAKGMVNSWGKRIGWTVDGTTTGILPGSIVELELPITIGTTTTPFPAKDTSSPPATATKLSSSSSLSIHSLSDESQSSLSISLPSCPPKLPVRPASISNQSSSSPNIQSASTHQQQLTASPIGDNKSHWTSTPAIPKTLRSITDPFSLTNHHLSHLTYGTAEQQPSAPELGEIEIWISNIKPGAPQQQYNINIIILITMGGPSPHLLKIWRSTLCIWPTHDQS</sequence>
<evidence type="ECO:0000259" key="2">
    <source>
        <dbReference type="SMART" id="SM01017"/>
    </source>
</evidence>